<organism evidence="12 13">
    <name type="scientific">Ilyodon furcidens</name>
    <name type="common">goldbreast splitfin</name>
    <dbReference type="NCBI Taxonomy" id="33524"/>
    <lineage>
        <taxon>Eukaryota</taxon>
        <taxon>Metazoa</taxon>
        <taxon>Chordata</taxon>
        <taxon>Craniata</taxon>
        <taxon>Vertebrata</taxon>
        <taxon>Euteleostomi</taxon>
        <taxon>Actinopterygii</taxon>
        <taxon>Neopterygii</taxon>
        <taxon>Teleostei</taxon>
        <taxon>Neoteleostei</taxon>
        <taxon>Acanthomorphata</taxon>
        <taxon>Ovalentaria</taxon>
        <taxon>Atherinomorphae</taxon>
        <taxon>Cyprinodontiformes</taxon>
        <taxon>Goodeidae</taxon>
        <taxon>Ilyodon</taxon>
    </lineage>
</organism>
<dbReference type="Pfam" id="PF12884">
    <property type="entry name" value="TORC_N"/>
    <property type="match status" value="1"/>
</dbReference>
<reference evidence="12 13" key="1">
    <citation type="submission" date="2021-06" db="EMBL/GenBank/DDBJ databases">
        <authorList>
            <person name="Palmer J.M."/>
        </authorList>
    </citation>
    <scope>NUCLEOTIDE SEQUENCE [LARGE SCALE GENOMIC DNA]</scope>
    <source>
        <strain evidence="13">if_2019</strain>
        <tissue evidence="12">Muscle</tissue>
    </source>
</reference>
<evidence type="ECO:0000259" key="11">
    <source>
        <dbReference type="Pfam" id="PF12884"/>
    </source>
</evidence>
<evidence type="ECO:0000313" key="12">
    <source>
        <dbReference type="EMBL" id="MEQ2232923.1"/>
    </source>
</evidence>
<keyword evidence="13" id="KW-1185">Reference proteome</keyword>
<comment type="subcellular location">
    <subcellularLocation>
        <location evidence="2">Cytoplasm</location>
    </subcellularLocation>
    <subcellularLocation>
        <location evidence="1">Nucleus</location>
    </subcellularLocation>
</comment>
<evidence type="ECO:0000256" key="4">
    <source>
        <dbReference type="ARBA" id="ARBA00022490"/>
    </source>
</evidence>
<evidence type="ECO:0000256" key="6">
    <source>
        <dbReference type="ARBA" id="ARBA00023015"/>
    </source>
</evidence>
<keyword evidence="5" id="KW-0597">Phosphoprotein</keyword>
<evidence type="ECO:0000256" key="1">
    <source>
        <dbReference type="ARBA" id="ARBA00004123"/>
    </source>
</evidence>
<keyword evidence="9" id="KW-0539">Nucleus</keyword>
<dbReference type="InterPro" id="IPR024783">
    <property type="entry name" value="TORC_N"/>
</dbReference>
<feature type="region of interest" description="Disordered" evidence="10">
    <location>
        <begin position="21"/>
        <end position="71"/>
    </location>
</feature>
<keyword evidence="4" id="KW-0963">Cytoplasm</keyword>
<evidence type="ECO:0000256" key="5">
    <source>
        <dbReference type="ARBA" id="ARBA00022553"/>
    </source>
</evidence>
<dbReference type="EMBL" id="JAHRIQ010036253">
    <property type="protein sequence ID" value="MEQ2232923.1"/>
    <property type="molecule type" value="Genomic_DNA"/>
</dbReference>
<keyword evidence="6" id="KW-0805">Transcription regulation</keyword>
<evidence type="ECO:0000256" key="7">
    <source>
        <dbReference type="ARBA" id="ARBA00023159"/>
    </source>
</evidence>
<dbReference type="Proteomes" id="UP001482620">
    <property type="component" value="Unassembled WGS sequence"/>
</dbReference>
<protein>
    <recommendedName>
        <fullName evidence="11">Transducer of regulated CREB activity N-terminal domain-containing protein</fullName>
    </recommendedName>
</protein>
<keyword evidence="7" id="KW-0010">Activator</keyword>
<name>A0ABV0TJ59_9TELE</name>
<feature type="compositionally biased region" description="Polar residues" evidence="10">
    <location>
        <begin position="25"/>
        <end position="36"/>
    </location>
</feature>
<evidence type="ECO:0000256" key="2">
    <source>
        <dbReference type="ARBA" id="ARBA00004496"/>
    </source>
</evidence>
<feature type="domain" description="Transducer of regulated CREB activity N-terminal" evidence="11">
    <location>
        <begin position="68"/>
        <end position="105"/>
    </location>
</feature>
<evidence type="ECO:0000256" key="9">
    <source>
        <dbReference type="ARBA" id="ARBA00023242"/>
    </source>
</evidence>
<evidence type="ECO:0000256" key="10">
    <source>
        <dbReference type="SAM" id="MobiDB-lite"/>
    </source>
</evidence>
<evidence type="ECO:0000256" key="3">
    <source>
        <dbReference type="ARBA" id="ARBA00007167"/>
    </source>
</evidence>
<evidence type="ECO:0000313" key="13">
    <source>
        <dbReference type="Proteomes" id="UP001482620"/>
    </source>
</evidence>
<dbReference type="PANTHER" id="PTHR13589:SF6">
    <property type="entry name" value="CREB-REGULATED TRANSCRIPTION COACTIVATOR 2"/>
    <property type="match status" value="1"/>
</dbReference>
<evidence type="ECO:0000256" key="8">
    <source>
        <dbReference type="ARBA" id="ARBA00023163"/>
    </source>
</evidence>
<gene>
    <name evidence="12" type="ORF">ILYODFUR_016449</name>
</gene>
<dbReference type="PANTHER" id="PTHR13589">
    <property type="entry name" value="CREB-REGULATED TRANSCRIPTION COACTIVATOR"/>
    <property type="match status" value="1"/>
</dbReference>
<sequence length="165" mass="17877">MLNNLSLMTLVLRRILRVRPLSPPTLSAGNHSTTSGRPVRSVKMSATGLGGPGPGPGPATGSGSGASNPRKFSEKIALHTQRQAEETAAFQEVMMDITSTRCRAKVSIHLEPVAWSVWGPFMFRHFYSVSPNKIQSDSLSSEVIQSVTRVQLQEETQKSCFPQAA</sequence>
<keyword evidence="8" id="KW-0804">Transcription</keyword>
<proteinExistence type="inferred from homology"/>
<dbReference type="InterPro" id="IPR024786">
    <property type="entry name" value="TORC"/>
</dbReference>
<accession>A0ABV0TJ59</accession>
<comment type="similarity">
    <text evidence="3">Belongs to the TORC family.</text>
</comment>
<feature type="compositionally biased region" description="Gly residues" evidence="10">
    <location>
        <begin position="48"/>
        <end position="64"/>
    </location>
</feature>
<comment type="caution">
    <text evidence="12">The sequence shown here is derived from an EMBL/GenBank/DDBJ whole genome shotgun (WGS) entry which is preliminary data.</text>
</comment>